<evidence type="ECO:0008006" key="3">
    <source>
        <dbReference type="Google" id="ProtNLM"/>
    </source>
</evidence>
<sequence>MKGTTQDCIEDQMTEIVVRFGELDADEQQEFLAELEQLKNKYMEG</sequence>
<organism evidence="1 2">
    <name type="scientific">Kurthia populi</name>
    <dbReference type="NCBI Taxonomy" id="1562132"/>
    <lineage>
        <taxon>Bacteria</taxon>
        <taxon>Bacillati</taxon>
        <taxon>Bacillota</taxon>
        <taxon>Bacilli</taxon>
        <taxon>Bacillales</taxon>
        <taxon>Caryophanaceae</taxon>
        <taxon>Kurthia</taxon>
    </lineage>
</organism>
<evidence type="ECO:0000313" key="1">
    <source>
        <dbReference type="EMBL" id="MFD2868495.1"/>
    </source>
</evidence>
<name>A0ABW5XZP6_9BACL</name>
<gene>
    <name evidence="1" type="ORF">ACFSY7_08285</name>
</gene>
<protein>
    <recommendedName>
        <fullName evidence="3">Transcriptional regulator</fullName>
    </recommendedName>
</protein>
<reference evidence="2" key="1">
    <citation type="journal article" date="2019" name="Int. J. Syst. Evol. Microbiol.">
        <title>The Global Catalogue of Microorganisms (GCM) 10K type strain sequencing project: providing services to taxonomists for standard genome sequencing and annotation.</title>
        <authorList>
            <consortium name="The Broad Institute Genomics Platform"/>
            <consortium name="The Broad Institute Genome Sequencing Center for Infectious Disease"/>
            <person name="Wu L."/>
            <person name="Ma J."/>
        </authorList>
    </citation>
    <scope>NUCLEOTIDE SEQUENCE [LARGE SCALE GENOMIC DNA]</scope>
    <source>
        <strain evidence="2">KCTC 33522</strain>
    </source>
</reference>
<dbReference type="EMBL" id="JBHUOR010000041">
    <property type="protein sequence ID" value="MFD2868495.1"/>
    <property type="molecule type" value="Genomic_DNA"/>
</dbReference>
<keyword evidence="2" id="KW-1185">Reference proteome</keyword>
<dbReference type="Proteomes" id="UP001597568">
    <property type="component" value="Unassembled WGS sequence"/>
</dbReference>
<dbReference type="RefSeq" id="WP_380147549.1">
    <property type="nucleotide sequence ID" value="NZ_JBHUOR010000041.1"/>
</dbReference>
<proteinExistence type="predicted"/>
<evidence type="ECO:0000313" key="2">
    <source>
        <dbReference type="Proteomes" id="UP001597568"/>
    </source>
</evidence>
<comment type="caution">
    <text evidence="1">The sequence shown here is derived from an EMBL/GenBank/DDBJ whole genome shotgun (WGS) entry which is preliminary data.</text>
</comment>
<accession>A0ABW5XZP6</accession>